<evidence type="ECO:0000313" key="2">
    <source>
        <dbReference type="Proteomes" id="UP001558652"/>
    </source>
</evidence>
<protein>
    <submittedName>
        <fullName evidence="1">Uncharacterized protein</fullName>
    </submittedName>
</protein>
<evidence type="ECO:0000313" key="1">
    <source>
        <dbReference type="EMBL" id="KAL1140881.1"/>
    </source>
</evidence>
<gene>
    <name evidence="1" type="ORF">AAG570_000809</name>
</gene>
<reference evidence="1 2" key="1">
    <citation type="submission" date="2024-07" db="EMBL/GenBank/DDBJ databases">
        <title>Chromosome-level genome assembly of the water stick insect Ranatra chinensis (Heteroptera: Nepidae).</title>
        <authorList>
            <person name="Liu X."/>
        </authorList>
    </citation>
    <scope>NUCLEOTIDE SEQUENCE [LARGE SCALE GENOMIC DNA]</scope>
    <source>
        <strain evidence="1">Cailab_2021Rc</strain>
        <tissue evidence="1">Muscle</tissue>
    </source>
</reference>
<dbReference type="EMBL" id="JBFDAA010000001">
    <property type="protein sequence ID" value="KAL1140881.1"/>
    <property type="molecule type" value="Genomic_DNA"/>
</dbReference>
<dbReference type="AlphaFoldDB" id="A0ABD0YY54"/>
<proteinExistence type="predicted"/>
<keyword evidence="2" id="KW-1185">Reference proteome</keyword>
<organism evidence="1 2">
    <name type="scientific">Ranatra chinensis</name>
    <dbReference type="NCBI Taxonomy" id="642074"/>
    <lineage>
        <taxon>Eukaryota</taxon>
        <taxon>Metazoa</taxon>
        <taxon>Ecdysozoa</taxon>
        <taxon>Arthropoda</taxon>
        <taxon>Hexapoda</taxon>
        <taxon>Insecta</taxon>
        <taxon>Pterygota</taxon>
        <taxon>Neoptera</taxon>
        <taxon>Paraneoptera</taxon>
        <taxon>Hemiptera</taxon>
        <taxon>Heteroptera</taxon>
        <taxon>Panheteroptera</taxon>
        <taxon>Nepomorpha</taxon>
        <taxon>Nepidae</taxon>
        <taxon>Ranatrinae</taxon>
        <taxon>Ranatra</taxon>
    </lineage>
</organism>
<name>A0ABD0YY54_9HEMI</name>
<comment type="caution">
    <text evidence="1">The sequence shown here is derived from an EMBL/GenBank/DDBJ whole genome shotgun (WGS) entry which is preliminary data.</text>
</comment>
<dbReference type="Proteomes" id="UP001558652">
    <property type="component" value="Unassembled WGS sequence"/>
</dbReference>
<sequence length="169" mass="18726">MASKRRNMFYENKKQETTEIGALRQNADHSKSQSTGYIAMESFQLITIEQPLLLEELLEEEKREQEKQATVVVSQQGTGSTPLMSDADFEMLKADVLGTNPQVSSPPAVLQGPGLVPQPIRAPFIQRTPGVLQTQTVISRPPPPPPPPPPVETRKCTRVKYICFCPTQA</sequence>
<accession>A0ABD0YY54</accession>